<keyword evidence="1" id="KW-1133">Transmembrane helix</keyword>
<gene>
    <name evidence="2" type="ordered locus">REQ_24750</name>
</gene>
<keyword evidence="1" id="KW-0472">Membrane</keyword>
<organism evidence="2">
    <name type="scientific">Rhodococcus hoagii (strain 103S)</name>
    <name type="common">Rhodococcus equi</name>
    <dbReference type="NCBI Taxonomy" id="685727"/>
    <lineage>
        <taxon>Bacteria</taxon>
        <taxon>Bacillati</taxon>
        <taxon>Actinomycetota</taxon>
        <taxon>Actinomycetes</taxon>
        <taxon>Mycobacteriales</taxon>
        <taxon>Nocardiaceae</taxon>
        <taxon>Prescottella</taxon>
    </lineage>
</organism>
<proteinExistence type="predicted"/>
<dbReference type="Proteomes" id="UP001154400">
    <property type="component" value="Chromosome"/>
</dbReference>
<dbReference type="KEGG" id="req:REQ_24750"/>
<reference evidence="2" key="1">
    <citation type="journal article" date="2010" name="PLoS Genet.">
        <title>The genome of a pathogenic rhodococcus: cooptive virulence underpinned by key gene acquisitions.</title>
        <authorList>
            <person name="Letek M."/>
            <person name="Gonzalez P."/>
            <person name="Macarthur I."/>
            <person name="Rodriguez H."/>
            <person name="Freeman T.C."/>
            <person name="Valero-Rello A."/>
            <person name="Blanco M."/>
            <person name="Buckley T."/>
            <person name="Cherevach I."/>
            <person name="Fahey R."/>
            <person name="Hapeshi A."/>
            <person name="Holdstock J."/>
            <person name="Leadon D."/>
            <person name="Navas J."/>
            <person name="Ocampo A."/>
            <person name="Quail M.A."/>
            <person name="Sanders M."/>
            <person name="Scortti M.M."/>
            <person name="Prescott J.F."/>
            <person name="Fogarty U."/>
            <person name="Meijer W.G."/>
            <person name="Parkhill J."/>
            <person name="Bentley S.D."/>
            <person name="Vazquez-Boland J.A."/>
        </authorList>
    </citation>
    <scope>NUCLEOTIDE SEQUENCE [LARGE SCALE GENOMIC DNA]</scope>
    <source>
        <strain evidence="2 3">103S</strain>
    </source>
</reference>
<feature type="transmembrane region" description="Helical" evidence="1">
    <location>
        <begin position="58"/>
        <end position="82"/>
    </location>
</feature>
<sequence length="83" mass="7998">MTDCVATACRPEATFPTTTTWTATGSTIVAASLEGAPVIGPALAAVVASVVATPVSTALFATLASTAIVGPVVTAIVAIAPLT</sequence>
<dbReference type="EMBL" id="FN563149">
    <property type="protein sequence ID" value="CBH48513.1"/>
    <property type="molecule type" value="Genomic_DNA"/>
</dbReference>
<protein>
    <submittedName>
        <fullName evidence="2">Integral membrane protein</fullName>
    </submittedName>
</protein>
<accession>A0A3S5Y7P8</accession>
<name>A0A3S5Y7P8_RHOH1</name>
<dbReference type="AlphaFoldDB" id="A0A3S5Y7P8"/>
<evidence type="ECO:0000313" key="3">
    <source>
        <dbReference type="Proteomes" id="UP000006892"/>
    </source>
</evidence>
<keyword evidence="1" id="KW-0812">Transmembrane</keyword>
<evidence type="ECO:0000313" key="2">
    <source>
        <dbReference type="EMBL" id="CBH48513.1"/>
    </source>
</evidence>
<evidence type="ECO:0000256" key="1">
    <source>
        <dbReference type="SAM" id="Phobius"/>
    </source>
</evidence>